<dbReference type="SUPFAM" id="SSF54403">
    <property type="entry name" value="Cystatin/monellin"/>
    <property type="match status" value="1"/>
</dbReference>
<feature type="chain" id="PRO_5040112678" evidence="5">
    <location>
        <begin position="17"/>
        <end position="165"/>
    </location>
</feature>
<keyword evidence="2" id="KW-0646">Protease inhibitor</keyword>
<dbReference type="GO" id="GO:0031982">
    <property type="term" value="C:vesicle"/>
    <property type="evidence" value="ECO:0007669"/>
    <property type="project" value="TreeGrafter"/>
</dbReference>
<evidence type="ECO:0000256" key="4">
    <source>
        <dbReference type="ARBA" id="ARBA00023157"/>
    </source>
</evidence>
<sequence>MLVAVLFAVAFVSVQCTLLGGYQPVDVSDEDVQKYADFAVGRLNSEMNNYFYMKKTEVLEASYQVMVSGKNYYLTIELSPTVCKKSDNSVEDMESCELQGNWQEKTLICKVVVWVQTWLEKVTMTKHKCSLKKGFHVTSRARDSQALKGKTPSISAWHNHRQILL</sequence>
<keyword evidence="8" id="KW-1185">Reference proteome</keyword>
<proteinExistence type="inferred from homology"/>
<evidence type="ECO:0000313" key="8">
    <source>
        <dbReference type="Proteomes" id="UP001152320"/>
    </source>
</evidence>
<dbReference type="CDD" id="cd00042">
    <property type="entry name" value="CY"/>
    <property type="match status" value="1"/>
</dbReference>
<dbReference type="GO" id="GO:0005737">
    <property type="term" value="C:cytoplasm"/>
    <property type="evidence" value="ECO:0007669"/>
    <property type="project" value="TreeGrafter"/>
</dbReference>
<comment type="similarity">
    <text evidence="1">Belongs to the cystatin family.</text>
</comment>
<name>A0A9Q1CHW8_HOLLE</name>
<dbReference type="GO" id="GO:0005615">
    <property type="term" value="C:extracellular space"/>
    <property type="evidence" value="ECO:0007669"/>
    <property type="project" value="TreeGrafter"/>
</dbReference>
<dbReference type="OrthoDB" id="1908104at2759"/>
<accession>A0A9Q1CHW8</accession>
<dbReference type="FunFam" id="3.10.450.10:FF:000004">
    <property type="entry name" value="Cystatin C"/>
    <property type="match status" value="1"/>
</dbReference>
<keyword evidence="4" id="KW-1015">Disulfide bond</keyword>
<protein>
    <submittedName>
        <fullName evidence="7">Cystatin</fullName>
    </submittedName>
</protein>
<comment type="caution">
    <text evidence="7">The sequence shown here is derived from an EMBL/GenBank/DDBJ whole genome shotgun (WGS) entry which is preliminary data.</text>
</comment>
<keyword evidence="3" id="KW-0789">Thiol protease inhibitor</keyword>
<dbReference type="SMART" id="SM00043">
    <property type="entry name" value="CY"/>
    <property type="match status" value="1"/>
</dbReference>
<dbReference type="PANTHER" id="PTHR46186:SF2">
    <property type="entry name" value="CYSTATIN"/>
    <property type="match status" value="1"/>
</dbReference>
<evidence type="ECO:0000256" key="1">
    <source>
        <dbReference type="ARBA" id="ARBA00009403"/>
    </source>
</evidence>
<dbReference type="Pfam" id="PF00031">
    <property type="entry name" value="Cystatin"/>
    <property type="match status" value="1"/>
</dbReference>
<gene>
    <name evidence="7" type="ORF">HOLleu_08213</name>
</gene>
<evidence type="ECO:0000256" key="5">
    <source>
        <dbReference type="SAM" id="SignalP"/>
    </source>
</evidence>
<evidence type="ECO:0000259" key="6">
    <source>
        <dbReference type="SMART" id="SM00043"/>
    </source>
</evidence>
<dbReference type="Gene3D" id="3.10.450.10">
    <property type="match status" value="1"/>
</dbReference>
<evidence type="ECO:0000313" key="7">
    <source>
        <dbReference type="EMBL" id="KAJ8045246.1"/>
    </source>
</evidence>
<keyword evidence="5" id="KW-0732">Signal</keyword>
<feature type="domain" description="Cystatin" evidence="6">
    <location>
        <begin position="17"/>
        <end position="130"/>
    </location>
</feature>
<dbReference type="PANTHER" id="PTHR46186">
    <property type="entry name" value="CYSTATIN"/>
    <property type="match status" value="1"/>
</dbReference>
<dbReference type="EMBL" id="JAIZAY010000003">
    <property type="protein sequence ID" value="KAJ8045246.1"/>
    <property type="molecule type" value="Genomic_DNA"/>
</dbReference>
<dbReference type="AlphaFoldDB" id="A0A9Q1CHW8"/>
<evidence type="ECO:0000256" key="3">
    <source>
        <dbReference type="ARBA" id="ARBA00022704"/>
    </source>
</evidence>
<dbReference type="GO" id="GO:0004869">
    <property type="term" value="F:cysteine-type endopeptidase inhibitor activity"/>
    <property type="evidence" value="ECO:0007669"/>
    <property type="project" value="UniProtKB-KW"/>
</dbReference>
<organism evidence="7 8">
    <name type="scientific">Holothuria leucospilota</name>
    <name type="common">Black long sea cucumber</name>
    <name type="synonym">Mertensiothuria leucospilota</name>
    <dbReference type="NCBI Taxonomy" id="206669"/>
    <lineage>
        <taxon>Eukaryota</taxon>
        <taxon>Metazoa</taxon>
        <taxon>Echinodermata</taxon>
        <taxon>Eleutherozoa</taxon>
        <taxon>Echinozoa</taxon>
        <taxon>Holothuroidea</taxon>
        <taxon>Aspidochirotacea</taxon>
        <taxon>Aspidochirotida</taxon>
        <taxon>Holothuriidae</taxon>
        <taxon>Holothuria</taxon>
    </lineage>
</organism>
<evidence type="ECO:0000256" key="2">
    <source>
        <dbReference type="ARBA" id="ARBA00022690"/>
    </source>
</evidence>
<dbReference type="Proteomes" id="UP001152320">
    <property type="component" value="Chromosome 3"/>
</dbReference>
<dbReference type="InterPro" id="IPR046350">
    <property type="entry name" value="Cystatin_sf"/>
</dbReference>
<dbReference type="InterPro" id="IPR000010">
    <property type="entry name" value="Cystatin_dom"/>
</dbReference>
<reference evidence="7" key="1">
    <citation type="submission" date="2021-10" db="EMBL/GenBank/DDBJ databases">
        <title>Tropical sea cucumber genome reveals ecological adaptation and Cuvierian tubules defense mechanism.</title>
        <authorList>
            <person name="Chen T."/>
        </authorList>
    </citation>
    <scope>NUCLEOTIDE SEQUENCE</scope>
    <source>
        <strain evidence="7">Nanhai2018</strain>
        <tissue evidence="7">Muscle</tissue>
    </source>
</reference>
<feature type="signal peptide" evidence="5">
    <location>
        <begin position="1"/>
        <end position="16"/>
    </location>
</feature>